<gene>
    <name evidence="3" type="ORF">HBR001_LOCUS693</name>
</gene>
<feature type="region of interest" description="Disordered" evidence="1">
    <location>
        <begin position="39"/>
        <end position="73"/>
    </location>
</feature>
<feature type="compositionally biased region" description="Low complexity" evidence="1">
    <location>
        <begin position="287"/>
        <end position="302"/>
    </location>
</feature>
<keyword evidence="2" id="KW-0472">Membrane</keyword>
<evidence type="ECO:0000313" key="4">
    <source>
        <dbReference type="Proteomes" id="UP001162031"/>
    </source>
</evidence>
<protein>
    <submittedName>
        <fullName evidence="3">Uncharacterized protein</fullName>
    </submittedName>
</protein>
<feature type="region of interest" description="Disordered" evidence="1">
    <location>
        <begin position="172"/>
        <end position="219"/>
    </location>
</feature>
<keyword evidence="4" id="KW-1185">Reference proteome</keyword>
<name>A0AAV0T2J0_HYABA</name>
<comment type="caution">
    <text evidence="3">The sequence shown here is derived from an EMBL/GenBank/DDBJ whole genome shotgun (WGS) entry which is preliminary data.</text>
</comment>
<evidence type="ECO:0000256" key="1">
    <source>
        <dbReference type="SAM" id="MobiDB-lite"/>
    </source>
</evidence>
<evidence type="ECO:0000313" key="3">
    <source>
        <dbReference type="EMBL" id="CAI5711651.1"/>
    </source>
</evidence>
<evidence type="ECO:0000256" key="2">
    <source>
        <dbReference type="SAM" id="Phobius"/>
    </source>
</evidence>
<feature type="compositionally biased region" description="Basic and acidic residues" evidence="1">
    <location>
        <begin position="57"/>
        <end position="67"/>
    </location>
</feature>
<accession>A0AAV0T2J0</accession>
<feature type="region of interest" description="Disordered" evidence="1">
    <location>
        <begin position="100"/>
        <end position="143"/>
    </location>
</feature>
<reference evidence="3" key="1">
    <citation type="submission" date="2022-12" db="EMBL/GenBank/DDBJ databases">
        <authorList>
            <person name="Webb A."/>
        </authorList>
    </citation>
    <scope>NUCLEOTIDE SEQUENCE</scope>
    <source>
        <strain evidence="3">Hp1</strain>
    </source>
</reference>
<dbReference type="EMBL" id="CANTFL010000086">
    <property type="protein sequence ID" value="CAI5711651.1"/>
    <property type="molecule type" value="Genomic_DNA"/>
</dbReference>
<organism evidence="3 4">
    <name type="scientific">Hyaloperonospora brassicae</name>
    <name type="common">Brassica downy mildew</name>
    <name type="synonym">Peronospora brassicae</name>
    <dbReference type="NCBI Taxonomy" id="162125"/>
    <lineage>
        <taxon>Eukaryota</taxon>
        <taxon>Sar</taxon>
        <taxon>Stramenopiles</taxon>
        <taxon>Oomycota</taxon>
        <taxon>Peronosporomycetes</taxon>
        <taxon>Peronosporales</taxon>
        <taxon>Peronosporaceae</taxon>
        <taxon>Hyaloperonospora</taxon>
    </lineage>
</organism>
<sequence>MAAQIADAGVALSRNEATPAMSKLETTRLALAQQQKKRIDAAVARVTSKREGSKRKGLGERGADAGHRSKKLKTVVDVTSARAADRKQSSLARRMVDRFAALPEPEPEDAAAPDGQEPVTRSVARVHQFVTSPKADAADANQVADTRLQATQHVTASVETTTVAVTVTGKKTVQVETKEEEQEGEEEEEEEEEEETAAVEEEEDEAEEAQKSAWDGPTSNFHVKQLGLDDNVDIYAPIAQQQKDVQRVRERVKYMPRVKHVKLHATPTDSEADLDFAPNGVCRQDSDAASASEATDSESQATVDETEQFAHETAVPAAAVHRTWRQRVFVFTPLFIVATSVLVFALLFAIDWSQETLQFCAMDAESAAADPEAVFSCASFVETQSLIKRVMRETADKVQQTVQVYLG</sequence>
<feature type="transmembrane region" description="Helical" evidence="2">
    <location>
        <begin position="328"/>
        <end position="350"/>
    </location>
</feature>
<feature type="compositionally biased region" description="Acidic residues" evidence="1">
    <location>
        <begin position="178"/>
        <end position="207"/>
    </location>
</feature>
<proteinExistence type="predicted"/>
<feature type="region of interest" description="Disordered" evidence="1">
    <location>
        <begin position="280"/>
        <end position="305"/>
    </location>
</feature>
<dbReference type="AlphaFoldDB" id="A0AAV0T2J0"/>
<dbReference type="Proteomes" id="UP001162031">
    <property type="component" value="Unassembled WGS sequence"/>
</dbReference>
<keyword evidence="2" id="KW-0812">Transmembrane</keyword>
<keyword evidence="2" id="KW-1133">Transmembrane helix</keyword>